<dbReference type="Proteomes" id="UP000233730">
    <property type="component" value="Unassembled WGS sequence"/>
</dbReference>
<evidence type="ECO:0000313" key="3">
    <source>
        <dbReference type="Proteomes" id="UP000233730"/>
    </source>
</evidence>
<dbReference type="Gene3D" id="3.90.550.60">
    <property type="match status" value="1"/>
</dbReference>
<dbReference type="GO" id="GO:0016740">
    <property type="term" value="F:transferase activity"/>
    <property type="evidence" value="ECO:0007669"/>
    <property type="project" value="UniProtKB-KW"/>
</dbReference>
<dbReference type="AlphaFoldDB" id="A0A2N3QGZ6"/>
<dbReference type="InterPro" id="IPR029044">
    <property type="entry name" value="Nucleotide-diphossugar_trans"/>
</dbReference>
<proteinExistence type="predicted"/>
<name>A0A2N3QGZ6_9BIFI</name>
<dbReference type="RefSeq" id="WP_101429984.1">
    <property type="nucleotide sequence ID" value="NZ_PCGZ01000006.1"/>
</dbReference>
<evidence type="ECO:0000313" key="2">
    <source>
        <dbReference type="EMBL" id="PKU90474.1"/>
    </source>
</evidence>
<reference evidence="2 3" key="1">
    <citation type="submission" date="2017-10" db="EMBL/GenBank/DDBJ databases">
        <title>Bifidobacterium genomics.</title>
        <authorList>
            <person name="Lugli G.A."/>
            <person name="Milani C."/>
            <person name="Mancabelli L."/>
        </authorList>
    </citation>
    <scope>NUCLEOTIDE SEQUENCE [LARGE SCALE GENOMIC DNA]</scope>
    <source>
        <strain evidence="2 3">1524B</strain>
    </source>
</reference>
<sequence length="632" mass="72016">MASIRFANMLLGESTPRALHFPTLYYRTDTPFRPTGEDGAWTLAEGGVVDFTTYFNALSVIKLRRYTRATAYRLRLQVKGAPCTITQTRATRLGLKPETLDETAVALPQTATWTDVVLDLTDDEQTVLAGFQLSAQGAVSMRDAYYEVDIDGEPRTVDLAIATTTFRKESFIRKNMQLVKNALLDSHTDISEHLTMHVVDNGKTLDPNESGDPRITISPNENVGGAGGFARGMIEAMEQSTPATHVLIMDDDVEVSPESIRRTYELLRMVNSEYEEAFVSGAMLNIEDTQLMREDTGYISPELGVCVPAKRQMLVSQYLDVVDNEAFNEEESIPADAHRYAAWWYCCIPMSVIRRVGLPLPVFVRYDDVEYGIRSHPKFMTMNGICVWHAKFEIRYNAGVERYQSTRNGMIAQMTTGLAPDFDTFLKGLHRQIDLEMRKFNYTDAELALDGFEDFLKGPKFIEQPVAQERFMRANRLKEQVVPFDELKQQAAEQGLVDFDPDRLTRQTVETDRPRSLQERAFDFVTHNGQRFVRDGQEGQDGGADYAIITHDGWAYPSGSIHGKNTIVSIDWASRKGVIRHKDVKRYREIVKRYKRDVAYFKKHRSRLEREYQEAAPKLESVSFWKQYLGMA</sequence>
<dbReference type="EMBL" id="PCGZ01000006">
    <property type="protein sequence ID" value="PKU90474.1"/>
    <property type="molecule type" value="Genomic_DNA"/>
</dbReference>
<comment type="caution">
    <text evidence="2">The sequence shown here is derived from an EMBL/GenBank/DDBJ whole genome shotgun (WGS) entry which is preliminary data.</text>
</comment>
<organism evidence="2 3">
    <name type="scientific">Bifidobacterium pseudolongum subsp. globosum</name>
    <dbReference type="NCBI Taxonomy" id="1690"/>
    <lineage>
        <taxon>Bacteria</taxon>
        <taxon>Bacillati</taxon>
        <taxon>Actinomycetota</taxon>
        <taxon>Actinomycetes</taxon>
        <taxon>Bifidobacteriales</taxon>
        <taxon>Bifidobacteriaceae</taxon>
        <taxon>Bifidobacterium</taxon>
    </lineage>
</organism>
<protein>
    <submittedName>
        <fullName evidence="2">Galactofuranosyltransferase</fullName>
    </submittedName>
</protein>
<feature type="region of interest" description="Disordered" evidence="1">
    <location>
        <begin position="201"/>
        <end position="222"/>
    </location>
</feature>
<keyword evidence="2" id="KW-0808">Transferase</keyword>
<evidence type="ECO:0000256" key="1">
    <source>
        <dbReference type="SAM" id="MobiDB-lite"/>
    </source>
</evidence>
<dbReference type="SUPFAM" id="SSF53448">
    <property type="entry name" value="Nucleotide-diphospho-sugar transferases"/>
    <property type="match status" value="1"/>
</dbReference>
<accession>A0A2N3QGZ6</accession>
<gene>
    <name evidence="2" type="ORF">CQR46_1118</name>
</gene>